<gene>
    <name evidence="4" type="ORF">Tsubulata_036677</name>
</gene>
<dbReference type="OrthoDB" id="1883584at2759"/>
<dbReference type="Proteomes" id="UP001141552">
    <property type="component" value="Unassembled WGS sequence"/>
</dbReference>
<feature type="region of interest" description="Disordered" evidence="2">
    <location>
        <begin position="1"/>
        <end position="24"/>
    </location>
</feature>
<dbReference type="PANTHER" id="PTHR31459">
    <property type="match status" value="1"/>
</dbReference>
<comment type="caution">
    <text evidence="4">The sequence shown here is derived from an EMBL/GenBank/DDBJ whole genome shotgun (WGS) entry which is preliminary data.</text>
</comment>
<comment type="similarity">
    <text evidence="1">Belongs to the LEA type 2 family.</text>
</comment>
<dbReference type="InterPro" id="IPR045043">
    <property type="entry name" value="Lea14-like"/>
</dbReference>
<protein>
    <recommendedName>
        <fullName evidence="3">Water stress and hypersensitive response domain-containing protein</fullName>
    </recommendedName>
</protein>
<dbReference type="SMART" id="SM00769">
    <property type="entry name" value="WHy"/>
    <property type="match status" value="2"/>
</dbReference>
<dbReference type="AlphaFoldDB" id="A0A9Q0JMT0"/>
<accession>A0A9Q0JMT0</accession>
<feature type="region of interest" description="Disordered" evidence="2">
    <location>
        <begin position="252"/>
        <end position="276"/>
    </location>
</feature>
<dbReference type="InterPro" id="IPR004864">
    <property type="entry name" value="LEA_2"/>
</dbReference>
<dbReference type="Pfam" id="PF03168">
    <property type="entry name" value="LEA_2"/>
    <property type="match status" value="1"/>
</dbReference>
<keyword evidence="5" id="KW-1185">Reference proteome</keyword>
<evidence type="ECO:0000259" key="3">
    <source>
        <dbReference type="SMART" id="SM00769"/>
    </source>
</evidence>
<dbReference type="SUPFAM" id="SSF117070">
    <property type="entry name" value="LEA14-like"/>
    <property type="match status" value="2"/>
</dbReference>
<feature type="domain" description="Water stress and hypersensitive response" evidence="3">
    <location>
        <begin position="139"/>
        <end position="254"/>
    </location>
</feature>
<reference evidence="4" key="1">
    <citation type="submission" date="2022-02" db="EMBL/GenBank/DDBJ databases">
        <authorList>
            <person name="Henning P.M."/>
            <person name="McCubbin A.G."/>
            <person name="Shore J.S."/>
        </authorList>
    </citation>
    <scope>NUCLEOTIDE SEQUENCE</scope>
    <source>
        <strain evidence="4">F60SS</strain>
        <tissue evidence="4">Leaves</tissue>
    </source>
</reference>
<evidence type="ECO:0000256" key="1">
    <source>
        <dbReference type="ARBA" id="ARBA00005960"/>
    </source>
</evidence>
<feature type="compositionally biased region" description="Acidic residues" evidence="2">
    <location>
        <begin position="264"/>
        <end position="276"/>
    </location>
</feature>
<evidence type="ECO:0000256" key="2">
    <source>
        <dbReference type="SAM" id="MobiDB-lite"/>
    </source>
</evidence>
<evidence type="ECO:0000313" key="5">
    <source>
        <dbReference type="Proteomes" id="UP001141552"/>
    </source>
</evidence>
<dbReference type="GO" id="GO:0009269">
    <property type="term" value="P:response to desiccation"/>
    <property type="evidence" value="ECO:0007669"/>
    <property type="project" value="InterPro"/>
</dbReference>
<dbReference type="PANTHER" id="PTHR31459:SF2">
    <property type="entry name" value="OS03G0843300 PROTEIN"/>
    <property type="match status" value="1"/>
</dbReference>
<sequence length="276" mass="30576">MNMASSDKQEVVDRDVNEGDKDEEEKGGFIDKVKDFIHDIGEKIKGPIGFGKPTADVTGIHIPRINLEKADLVVDVLIKNPNPVPIPLIAINYMIESDGRKLIKIFSLEVSFLNYRAGLRITLPLEKTGEVPIPYKAHVDLDKIHFERFSFEETVAVLHMKLENMNDFGLNALDYQVWLADVSIGSAELAKSATIAKKGTSYIDVPITFRPKDFGSALWDVIRGKGTGYTIKGHINVDTPFGAMKLPISREGGTARLKKNKEDGGDDDDDEHGLQT</sequence>
<proteinExistence type="inferred from homology"/>
<feature type="compositionally biased region" description="Basic and acidic residues" evidence="2">
    <location>
        <begin position="7"/>
        <end position="24"/>
    </location>
</feature>
<dbReference type="GO" id="GO:0005829">
    <property type="term" value="C:cytosol"/>
    <property type="evidence" value="ECO:0007669"/>
    <property type="project" value="TreeGrafter"/>
</dbReference>
<name>A0A9Q0JMT0_9ROSI</name>
<evidence type="ECO:0000313" key="4">
    <source>
        <dbReference type="EMBL" id="KAJ4846420.1"/>
    </source>
</evidence>
<dbReference type="Gene3D" id="2.60.40.1820">
    <property type="match status" value="2"/>
</dbReference>
<reference evidence="4" key="2">
    <citation type="journal article" date="2023" name="Plants (Basel)">
        <title>Annotation of the Turnera subulata (Passifloraceae) Draft Genome Reveals the S-Locus Evolved after the Divergence of Turneroideae from Passifloroideae in a Stepwise Manner.</title>
        <authorList>
            <person name="Henning P.M."/>
            <person name="Roalson E.H."/>
            <person name="Mir W."/>
            <person name="McCubbin A.G."/>
            <person name="Shore J.S."/>
        </authorList>
    </citation>
    <scope>NUCLEOTIDE SEQUENCE</scope>
    <source>
        <strain evidence="4">F60SS</strain>
    </source>
</reference>
<dbReference type="InterPro" id="IPR013990">
    <property type="entry name" value="WHy-dom"/>
</dbReference>
<organism evidence="4 5">
    <name type="scientific">Turnera subulata</name>
    <dbReference type="NCBI Taxonomy" id="218843"/>
    <lineage>
        <taxon>Eukaryota</taxon>
        <taxon>Viridiplantae</taxon>
        <taxon>Streptophyta</taxon>
        <taxon>Embryophyta</taxon>
        <taxon>Tracheophyta</taxon>
        <taxon>Spermatophyta</taxon>
        <taxon>Magnoliopsida</taxon>
        <taxon>eudicotyledons</taxon>
        <taxon>Gunneridae</taxon>
        <taxon>Pentapetalae</taxon>
        <taxon>rosids</taxon>
        <taxon>fabids</taxon>
        <taxon>Malpighiales</taxon>
        <taxon>Passifloraceae</taxon>
        <taxon>Turnera</taxon>
    </lineage>
</organism>
<feature type="domain" description="Water stress and hypersensitive response" evidence="3">
    <location>
        <begin position="55"/>
        <end position="130"/>
    </location>
</feature>
<dbReference type="EMBL" id="JAKUCV010001427">
    <property type="protein sequence ID" value="KAJ4846420.1"/>
    <property type="molecule type" value="Genomic_DNA"/>
</dbReference>